<feature type="domain" description="Homeobox" evidence="13">
    <location>
        <begin position="233"/>
        <end position="293"/>
    </location>
</feature>
<feature type="DNA-binding region" description="Homeobox" evidence="10">
    <location>
        <begin position="235"/>
        <end position="294"/>
    </location>
</feature>
<evidence type="ECO:0000256" key="3">
    <source>
        <dbReference type="ARBA" id="ARBA00022473"/>
    </source>
</evidence>
<dbReference type="InterPro" id="IPR036388">
    <property type="entry name" value="WH-like_DNA-bd_sf"/>
</dbReference>
<dbReference type="OrthoDB" id="3225452at2759"/>
<sequence>METFAFTGQGKVNQLGGVFINGRPLPKLLRWKIIELAQMGVRPCDISRQLRVSHGCVSKILCRYQETGTVDPGIVGLNRPRDVTPEIENKIDQFRKENSGIFSWEVRDRLLRENICSKSTVPSLGAISQILKSKIVKENAWREEASLKKCDDTVNWRKKSSQDNEDEVDETRYDVVVKEEEEEEEEEEDPPSPVTDQNSVRNSYSPDAGLKTLSTFSPSYTYSSLENDFFIARKQRRSRTKFTHAQLNALEKAFQKTQYPDVYTREELAHRLSLTEARVQVWFSNRRARLRKKDTHQGDKKQSTAACSCQQSPVTCAVPPPSMHGYIPYVVMKDAIYPLPVF</sequence>
<dbReference type="Gene3D" id="1.10.10.60">
    <property type="entry name" value="Homeodomain-like"/>
    <property type="match status" value="1"/>
</dbReference>
<dbReference type="InterPro" id="IPR043182">
    <property type="entry name" value="PAIRED_DNA-bd_dom"/>
</dbReference>
<evidence type="ECO:0000256" key="2">
    <source>
        <dbReference type="ARBA" id="ARBA00005733"/>
    </source>
</evidence>
<comment type="subcellular location">
    <subcellularLocation>
        <location evidence="1 10 11">Nucleus</location>
    </subcellularLocation>
</comment>
<keyword evidence="3" id="KW-0217">Developmental protein</keyword>
<feature type="region of interest" description="Disordered" evidence="12">
    <location>
        <begin position="155"/>
        <end position="208"/>
    </location>
</feature>
<keyword evidence="4" id="KW-0563">Paired box</keyword>
<feature type="compositionally biased region" description="Polar residues" evidence="12">
    <location>
        <begin position="194"/>
        <end position="205"/>
    </location>
</feature>
<evidence type="ECO:0000259" key="13">
    <source>
        <dbReference type="PROSITE" id="PS50071"/>
    </source>
</evidence>
<dbReference type="FunFam" id="1.10.10.60:FF:000679">
    <property type="entry name" value="Homeobox protein aristaless"/>
    <property type="match status" value="1"/>
</dbReference>
<dbReference type="PROSITE" id="PS50071">
    <property type="entry name" value="HOMEOBOX_2"/>
    <property type="match status" value="1"/>
</dbReference>
<evidence type="ECO:0000256" key="4">
    <source>
        <dbReference type="ARBA" id="ARBA00022724"/>
    </source>
</evidence>
<dbReference type="EMBL" id="AF241311">
    <property type="protein sequence ID" value="AAF64461.1"/>
    <property type="molecule type" value="mRNA"/>
</dbReference>
<proteinExistence type="evidence at transcript level"/>
<evidence type="ECO:0000256" key="1">
    <source>
        <dbReference type="ARBA" id="ARBA00004123"/>
    </source>
</evidence>
<dbReference type="SMART" id="SM00389">
    <property type="entry name" value="HOX"/>
    <property type="match status" value="1"/>
</dbReference>
<feature type="compositionally biased region" description="Acidic residues" evidence="12">
    <location>
        <begin position="179"/>
        <end position="190"/>
    </location>
</feature>
<dbReference type="InterPro" id="IPR009057">
    <property type="entry name" value="Homeodomain-like_sf"/>
</dbReference>
<evidence type="ECO:0000256" key="6">
    <source>
        <dbReference type="ARBA" id="ARBA00023125"/>
    </source>
</evidence>
<evidence type="ECO:0000256" key="11">
    <source>
        <dbReference type="RuleBase" id="RU000682"/>
    </source>
</evidence>
<organism evidence="15">
    <name type="scientific">Acropora millepora</name>
    <name type="common">Staghorn coral</name>
    <name type="synonym">Heteropora millepora</name>
    <dbReference type="NCBI Taxonomy" id="45264"/>
    <lineage>
        <taxon>Eukaryota</taxon>
        <taxon>Metazoa</taxon>
        <taxon>Cnidaria</taxon>
        <taxon>Anthozoa</taxon>
        <taxon>Hexacorallia</taxon>
        <taxon>Scleractinia</taxon>
        <taxon>Astrocoeniina</taxon>
        <taxon>Acroporidae</taxon>
        <taxon>Acropora</taxon>
    </lineage>
</organism>
<dbReference type="PROSITE" id="PS51057">
    <property type="entry name" value="PAIRED_2"/>
    <property type="match status" value="1"/>
</dbReference>
<feature type="domain" description="Paired" evidence="14">
    <location>
        <begin position="8"/>
        <end position="134"/>
    </location>
</feature>
<keyword evidence="9 10" id="KW-0539">Nucleus</keyword>
<accession>Q9NGS6</accession>
<evidence type="ECO:0000259" key="14">
    <source>
        <dbReference type="PROSITE" id="PS51057"/>
    </source>
</evidence>
<dbReference type="InterPro" id="IPR017970">
    <property type="entry name" value="Homeobox_CS"/>
</dbReference>
<comment type="similarity">
    <text evidence="2">Belongs to the paired homeobox family.</text>
</comment>
<dbReference type="Pfam" id="PF00046">
    <property type="entry name" value="Homeodomain"/>
    <property type="match status" value="1"/>
</dbReference>
<dbReference type="PANTHER" id="PTHR45636">
    <property type="entry name" value="PAIRED BOX PROTEIN PAX-6-RELATED-RELATED"/>
    <property type="match status" value="1"/>
</dbReference>
<keyword evidence="6 10" id="KW-0238">DNA-binding</keyword>
<dbReference type="PROSITE" id="PS00027">
    <property type="entry name" value="HOMEOBOX_1"/>
    <property type="match status" value="1"/>
</dbReference>
<dbReference type="PANTHER" id="PTHR45636:SF49">
    <property type="entry name" value="PAIRED BOX PROTEIN 3 HOMOLOG"/>
    <property type="match status" value="1"/>
</dbReference>
<dbReference type="CDD" id="cd00131">
    <property type="entry name" value="PAX"/>
    <property type="match status" value="1"/>
</dbReference>
<dbReference type="PROSITE" id="PS00034">
    <property type="entry name" value="PAIRED_1"/>
    <property type="match status" value="1"/>
</dbReference>
<dbReference type="SUPFAM" id="SSF46689">
    <property type="entry name" value="Homeodomain-like"/>
    <property type="match status" value="2"/>
</dbReference>
<dbReference type="AlphaFoldDB" id="Q9NGS6"/>
<dbReference type="InterPro" id="IPR001356">
    <property type="entry name" value="HD"/>
</dbReference>
<keyword evidence="8" id="KW-0804">Transcription</keyword>
<evidence type="ECO:0000256" key="7">
    <source>
        <dbReference type="ARBA" id="ARBA00023155"/>
    </source>
</evidence>
<reference evidence="15" key="1">
    <citation type="journal article" date="2000" name="Proc. Natl. Acad. Sci. U.S.A.">
        <title>Pax gene diversity in the basal cnidarian Acropora millepora (Cnidaria, Anthozoa): implications for the evolution of the Pax gene family.</title>
        <authorList>
            <person name="Miller D.J."/>
            <person name="Hayward D.C."/>
            <person name="Reece-Hoyes J.S."/>
            <person name="Scholten I."/>
            <person name="Catmull J."/>
            <person name="Gehring W.J."/>
            <person name="Callaerts P."/>
            <person name="Larsen J.E."/>
            <person name="Ball E.E."/>
        </authorList>
    </citation>
    <scope>NUCLEOTIDE SEQUENCE</scope>
</reference>
<protein>
    <submittedName>
        <fullName evidence="15">Transcription factor PaxD</fullName>
    </submittedName>
</protein>
<dbReference type="GO" id="GO:0000978">
    <property type="term" value="F:RNA polymerase II cis-regulatory region sequence-specific DNA binding"/>
    <property type="evidence" value="ECO:0007669"/>
    <property type="project" value="TreeGrafter"/>
</dbReference>
<dbReference type="Pfam" id="PF00292">
    <property type="entry name" value="PAX"/>
    <property type="match status" value="1"/>
</dbReference>
<dbReference type="InterPro" id="IPR001523">
    <property type="entry name" value="Paired_dom"/>
</dbReference>
<evidence type="ECO:0000313" key="15">
    <source>
        <dbReference type="EMBL" id="AAF64461.1"/>
    </source>
</evidence>
<evidence type="ECO:0000256" key="10">
    <source>
        <dbReference type="PROSITE-ProRule" id="PRU00108"/>
    </source>
</evidence>
<gene>
    <name evidence="15" type="primary">PaxD</name>
</gene>
<dbReference type="GO" id="GO:0005634">
    <property type="term" value="C:nucleus"/>
    <property type="evidence" value="ECO:0007669"/>
    <property type="project" value="UniProtKB-SubCell"/>
</dbReference>
<name>Q9NGS6_ACRMI</name>
<evidence type="ECO:0000256" key="5">
    <source>
        <dbReference type="ARBA" id="ARBA00023015"/>
    </source>
</evidence>
<keyword evidence="7 10" id="KW-0371">Homeobox</keyword>
<dbReference type="SMART" id="SM00351">
    <property type="entry name" value="PAX"/>
    <property type="match status" value="1"/>
</dbReference>
<evidence type="ECO:0000256" key="8">
    <source>
        <dbReference type="ARBA" id="ARBA00023163"/>
    </source>
</evidence>
<dbReference type="Gene3D" id="1.10.10.10">
    <property type="entry name" value="Winged helix-like DNA-binding domain superfamily/Winged helix DNA-binding domain"/>
    <property type="match status" value="2"/>
</dbReference>
<dbReference type="CDD" id="cd00086">
    <property type="entry name" value="homeodomain"/>
    <property type="match status" value="1"/>
</dbReference>
<dbReference type="InterPro" id="IPR043565">
    <property type="entry name" value="PAX_fam"/>
</dbReference>
<dbReference type="PRINTS" id="PR00027">
    <property type="entry name" value="PAIREDBOX"/>
</dbReference>
<evidence type="ECO:0000256" key="12">
    <source>
        <dbReference type="SAM" id="MobiDB-lite"/>
    </source>
</evidence>
<keyword evidence="5" id="KW-0805">Transcription regulation</keyword>
<dbReference type="GO" id="GO:0000981">
    <property type="term" value="F:DNA-binding transcription factor activity, RNA polymerase II-specific"/>
    <property type="evidence" value="ECO:0007669"/>
    <property type="project" value="InterPro"/>
</dbReference>
<evidence type="ECO:0000256" key="9">
    <source>
        <dbReference type="ARBA" id="ARBA00023242"/>
    </source>
</evidence>